<dbReference type="RefSeq" id="WP_057098519.1">
    <property type="nucleotide sequence ID" value="NZ_PHJG01000015.1"/>
</dbReference>
<dbReference type="InterPro" id="IPR025189">
    <property type="entry name" value="DUF4121"/>
</dbReference>
<sequence length="268" mass="31463">MEYSNFYDLKSLVRLNEREGRACSIEERDVEKVNRLISRMRKEREENPAPVAGDTVTYTTRGGDYYPQAHIERSDGREAQLCLLPRMPFCHEKEGRTCYNTEGGPWVTTDPGLLLPDGIRGKQFRTWGHTGRHENGAVLFHTSVRAWKYTEPEPLYGEYTTKEWTKYLIERRQDIEPAGAFIYRNESFTVYSKEELDRMVGILHGRLFDGFRQGLFILWGYRMEWKELPAWEWNMLKAETHLSFLGVSPVRIRTDHDGHTVTIYKKSE</sequence>
<dbReference type="EMBL" id="CP013020">
    <property type="protein sequence ID" value="ALK82793.1"/>
    <property type="molecule type" value="Genomic_DNA"/>
</dbReference>
<gene>
    <name evidence="1" type="ORF">BvMPK_0153</name>
</gene>
<name>A0A0P0LET7_PHOVU</name>
<reference evidence="1 2" key="2">
    <citation type="journal article" date="2016" name="Genome Biol. Evol.">
        <title>Extensive mobilome-driven genome diversification in mouse gut-associated Bacteroides vulgatus mpk.</title>
        <authorList>
            <person name="Lange A."/>
            <person name="Beier S."/>
            <person name="Steimle A."/>
            <person name="Autenrieth I.B."/>
            <person name="Huson D.H."/>
            <person name="Frick J.S."/>
        </authorList>
    </citation>
    <scope>NUCLEOTIDE SEQUENCE [LARGE SCALE GENOMIC DNA]</scope>
    <source>
        <strain evidence="2">mpk</strain>
    </source>
</reference>
<dbReference type="Pfam" id="PF13497">
    <property type="entry name" value="DUF4121"/>
    <property type="match status" value="1"/>
</dbReference>
<accession>A0A0P0LET7</accession>
<proteinExistence type="predicted"/>
<dbReference type="AlphaFoldDB" id="A0A0P0LET7"/>
<dbReference type="PATRIC" id="fig|821.40.peg.189"/>
<protein>
    <recommendedName>
        <fullName evidence="3">DUF4121 family protein</fullName>
    </recommendedName>
</protein>
<evidence type="ECO:0000313" key="1">
    <source>
        <dbReference type="EMBL" id="ALK82793.1"/>
    </source>
</evidence>
<reference evidence="2" key="1">
    <citation type="submission" date="2015-10" db="EMBL/GenBank/DDBJ databases">
        <title>Extensive mobilome-driven genome diversification in gut-associated Bacteroides vulgatus mpk.</title>
        <authorList>
            <person name="Beier S."/>
            <person name="Lange A."/>
            <person name="Huson D.H."/>
            <person name="Frick J.-S."/>
            <person name="Autenrieth I.B."/>
        </authorList>
    </citation>
    <scope>NUCLEOTIDE SEQUENCE [LARGE SCALE GENOMIC DNA]</scope>
    <source>
        <strain evidence="2">mpk</strain>
    </source>
</reference>
<evidence type="ECO:0000313" key="2">
    <source>
        <dbReference type="Proteomes" id="UP000061587"/>
    </source>
</evidence>
<evidence type="ECO:0008006" key="3">
    <source>
        <dbReference type="Google" id="ProtNLM"/>
    </source>
</evidence>
<organism evidence="1 2">
    <name type="scientific">Phocaeicola vulgatus</name>
    <name type="common">Bacteroides vulgatus</name>
    <dbReference type="NCBI Taxonomy" id="821"/>
    <lineage>
        <taxon>Bacteria</taxon>
        <taxon>Pseudomonadati</taxon>
        <taxon>Bacteroidota</taxon>
        <taxon>Bacteroidia</taxon>
        <taxon>Bacteroidales</taxon>
        <taxon>Bacteroidaceae</taxon>
        <taxon>Phocaeicola</taxon>
    </lineage>
</organism>
<dbReference type="Proteomes" id="UP000061587">
    <property type="component" value="Chromosome"/>
</dbReference>